<protein>
    <submittedName>
        <fullName evidence="3">Uncharacterized protein</fullName>
    </submittedName>
</protein>
<dbReference type="STRING" id="28085.Lcin_2706"/>
<reference evidence="2 4" key="1">
    <citation type="submission" date="2015-11" db="EMBL/GenBank/DDBJ databases">
        <title>Genomic analysis of 38 Legionella species identifies large and diverse effector repertoires.</title>
        <authorList>
            <person name="Burstein D."/>
            <person name="Amaro F."/>
            <person name="Zusman T."/>
            <person name="Lifshitz Z."/>
            <person name="Cohen O."/>
            <person name="Gilbert J.A."/>
            <person name="Pupko T."/>
            <person name="Shuman H.A."/>
            <person name="Segal G."/>
        </authorList>
    </citation>
    <scope>NUCLEOTIDE SEQUENCE [LARGE SCALE GENOMIC DNA]</scope>
    <source>
        <strain evidence="2 4">CDC#72-OH-14</strain>
    </source>
</reference>
<accession>A0A378ISH9</accession>
<evidence type="ECO:0000256" key="1">
    <source>
        <dbReference type="SAM" id="SignalP"/>
    </source>
</evidence>
<keyword evidence="1" id="KW-0732">Signal</keyword>
<evidence type="ECO:0000313" key="3">
    <source>
        <dbReference type="EMBL" id="STX34924.1"/>
    </source>
</evidence>
<dbReference type="Proteomes" id="UP000054854">
    <property type="component" value="Unassembled WGS sequence"/>
</dbReference>
<dbReference type="EMBL" id="UGNX01000001">
    <property type="protein sequence ID" value="STX34924.1"/>
    <property type="molecule type" value="Genomic_DNA"/>
</dbReference>
<feature type="signal peptide" evidence="1">
    <location>
        <begin position="1"/>
        <end position="21"/>
    </location>
</feature>
<name>A0A378ISH9_9GAMM</name>
<evidence type="ECO:0000313" key="2">
    <source>
        <dbReference type="EMBL" id="KTC83334.1"/>
    </source>
</evidence>
<reference evidence="3 5" key="2">
    <citation type="submission" date="2018-06" db="EMBL/GenBank/DDBJ databases">
        <authorList>
            <consortium name="Pathogen Informatics"/>
            <person name="Doyle S."/>
        </authorList>
    </citation>
    <scope>NUCLEOTIDE SEQUENCE [LARGE SCALE GENOMIC DNA]</scope>
    <source>
        <strain evidence="3 5">NCTC12438</strain>
    </source>
</reference>
<dbReference type="RefSeq" id="WP_115342583.1">
    <property type="nucleotide sequence ID" value="NZ_CAAAHQ010000060.1"/>
</dbReference>
<sequence>MKKFLFLSIFLMCNFITPIYADGLTLFSEEVSAQSHCPDDEVVWLNLPTGIWHKKGARWYGSTKRGAYVCKQEAASAGDRQSLNGS</sequence>
<feature type="chain" id="PRO_5017003239" evidence="1">
    <location>
        <begin position="22"/>
        <end position="86"/>
    </location>
</feature>
<dbReference type="Proteomes" id="UP000255316">
    <property type="component" value="Unassembled WGS sequence"/>
</dbReference>
<proteinExistence type="predicted"/>
<dbReference type="OrthoDB" id="8781863at2"/>
<evidence type="ECO:0000313" key="4">
    <source>
        <dbReference type="Proteomes" id="UP000054854"/>
    </source>
</evidence>
<keyword evidence="4" id="KW-1185">Reference proteome</keyword>
<organism evidence="3 5">
    <name type="scientific">Legionella cincinnatiensis</name>
    <dbReference type="NCBI Taxonomy" id="28085"/>
    <lineage>
        <taxon>Bacteria</taxon>
        <taxon>Pseudomonadati</taxon>
        <taxon>Pseudomonadota</taxon>
        <taxon>Gammaproteobacteria</taxon>
        <taxon>Legionellales</taxon>
        <taxon>Legionellaceae</taxon>
        <taxon>Legionella</taxon>
    </lineage>
</organism>
<gene>
    <name evidence="2" type="ORF">Lcin_2706</name>
    <name evidence="3" type="ORF">NCTC12438_01534</name>
</gene>
<dbReference type="AlphaFoldDB" id="A0A378ISH9"/>
<evidence type="ECO:0000313" key="5">
    <source>
        <dbReference type="Proteomes" id="UP000255316"/>
    </source>
</evidence>
<dbReference type="EMBL" id="LNXX01000043">
    <property type="protein sequence ID" value="KTC83334.1"/>
    <property type="molecule type" value="Genomic_DNA"/>
</dbReference>